<comment type="caution">
    <text evidence="2">The sequence shown here is derived from an EMBL/GenBank/DDBJ whole genome shotgun (WGS) entry which is preliminary data.</text>
</comment>
<dbReference type="RefSeq" id="WP_002997703.1">
    <property type="nucleotide sequence ID" value="NZ_AOHC02000019.1"/>
</dbReference>
<accession>N1WEN8</accession>
<dbReference type="EMBL" id="AOHC02000019">
    <property type="protein sequence ID" value="EMY78716.1"/>
    <property type="molecule type" value="Genomic_DNA"/>
</dbReference>
<protein>
    <recommendedName>
        <fullName evidence="4">Ankyrin repeat protein</fullName>
    </recommendedName>
</protein>
<proteinExistence type="predicted"/>
<evidence type="ECO:0000313" key="2">
    <source>
        <dbReference type="EMBL" id="EMY78716.1"/>
    </source>
</evidence>
<evidence type="ECO:0000256" key="1">
    <source>
        <dbReference type="SAM" id="MobiDB-lite"/>
    </source>
</evidence>
<dbReference type="AlphaFoldDB" id="N1WEN8"/>
<reference evidence="2" key="1">
    <citation type="submission" date="2013-03" db="EMBL/GenBank/DDBJ databases">
        <authorList>
            <person name="Harkins D.M."/>
            <person name="Durkin A.S."/>
            <person name="Brinkac L.M."/>
            <person name="Haft D.H."/>
            <person name="Selengut J.D."/>
            <person name="Sanka R."/>
            <person name="DePew J."/>
            <person name="Purushe J."/>
            <person name="Hartskeerl R.A."/>
            <person name="Ahmed A."/>
            <person name="van der Linden H."/>
            <person name="Goris M.G.A."/>
            <person name="Vinetz J.M."/>
            <person name="Sutton G.G."/>
            <person name="Nierman W.C."/>
            <person name="Fouts D.E."/>
        </authorList>
    </citation>
    <scope>NUCLEOTIDE SEQUENCE [LARGE SCALE GENOMIC DNA]</scope>
    <source>
        <strain evidence="2">ICFT</strain>
    </source>
</reference>
<feature type="region of interest" description="Disordered" evidence="1">
    <location>
        <begin position="203"/>
        <end position="223"/>
    </location>
</feature>
<dbReference type="STRING" id="1218598.LEP1GSC060_0554"/>
<sequence>MNKMKLIQKNRTRSLELILENERLTVEQYQGHNRILSQTYAYENADEAFKERNAFIKWKTWNLFFPEEEGPDYADRWRSYWLGEFPERKISRTDLSRQVLLEAVKNRDIEFFLANQLGPGFALQANSAKHGDPILIYAIKMKSISIVDYLLDTMWLDPSVKDQNGFTAWDHVFQAKDPFLGNLFLEHVMLLGSDEERNGFQKELGLPTEQETDLSEPKEKVDDNRTKQGFDVEALTNFSIQKIESFAKAHVDETFYGFAIDASYIKMNSLESFEKTLQEYQLKWPNAYDTSEKIQKLKNNVGDWKYILADFQEMNEENDDGFTEGPFDEDLYNEHYEADDLEQKNSGYARAMDAILNNLQEKRVFQSLKNTTDFICFRTEHNY</sequence>
<name>N1WEN8_9LEPT</name>
<dbReference type="OrthoDB" id="344191at2"/>
<organism evidence="2 3">
    <name type="scientific">Leptospira weilii serovar Ranarum str. ICFT</name>
    <dbReference type="NCBI Taxonomy" id="1218598"/>
    <lineage>
        <taxon>Bacteria</taxon>
        <taxon>Pseudomonadati</taxon>
        <taxon>Spirochaetota</taxon>
        <taxon>Spirochaetia</taxon>
        <taxon>Leptospirales</taxon>
        <taxon>Leptospiraceae</taxon>
        <taxon>Leptospira</taxon>
    </lineage>
</organism>
<dbReference type="Proteomes" id="UP000012313">
    <property type="component" value="Unassembled WGS sequence"/>
</dbReference>
<evidence type="ECO:0008006" key="4">
    <source>
        <dbReference type="Google" id="ProtNLM"/>
    </source>
</evidence>
<keyword evidence="3" id="KW-1185">Reference proteome</keyword>
<gene>
    <name evidence="2" type="ORF">LEP1GSC060_0554</name>
</gene>
<evidence type="ECO:0000313" key="3">
    <source>
        <dbReference type="Proteomes" id="UP000012313"/>
    </source>
</evidence>